<accession>A0A8C4QG04</accession>
<feature type="domain" description="Renin receptor N-terminal" evidence="1">
    <location>
        <begin position="21"/>
        <end position="159"/>
    </location>
</feature>
<keyword evidence="3" id="KW-1185">Reference proteome</keyword>
<reference evidence="2" key="2">
    <citation type="submission" date="2025-09" db="UniProtKB">
        <authorList>
            <consortium name="Ensembl"/>
        </authorList>
    </citation>
    <scope>IDENTIFICATION</scope>
</reference>
<sequence length="243" mass="27371">MLFSSQVDWGMSEPLKSSLLSTFDSPLVISINPLAKEFESRNTGKEFWDLEQLERVVFDEISNQRSSLNASLQPDYLFLQEMEFLHLLREMLSTTNASASPALVSVSLTGLAAVERLHGDKAKPTFDARQLLVTRITEVAMVLDRMCKGKALAVVATTDSIPEVVPLVQRNLLAQVMVLLHLSSHFLPPCSFYPKPNIFLLFRCRGSEEFFYTLQTELFSSHFPSKLLSFLCSTLLANYQTII</sequence>
<dbReference type="InterPro" id="IPR057318">
    <property type="entry name" value="RENR_N"/>
</dbReference>
<protein>
    <recommendedName>
        <fullName evidence="1">Renin receptor N-terminal domain-containing protein</fullName>
    </recommendedName>
</protein>
<evidence type="ECO:0000259" key="1">
    <source>
        <dbReference type="Pfam" id="PF25294"/>
    </source>
</evidence>
<organism evidence="2 3">
    <name type="scientific">Eptatretus burgeri</name>
    <name type="common">Inshore hagfish</name>
    <dbReference type="NCBI Taxonomy" id="7764"/>
    <lineage>
        <taxon>Eukaryota</taxon>
        <taxon>Metazoa</taxon>
        <taxon>Chordata</taxon>
        <taxon>Craniata</taxon>
        <taxon>Vertebrata</taxon>
        <taxon>Cyclostomata</taxon>
        <taxon>Myxini</taxon>
        <taxon>Myxiniformes</taxon>
        <taxon>Myxinidae</taxon>
        <taxon>Eptatretinae</taxon>
        <taxon>Eptatretus</taxon>
    </lineage>
</organism>
<dbReference type="Ensembl" id="ENSEBUT00000015494.1">
    <property type="protein sequence ID" value="ENSEBUP00000014918.1"/>
    <property type="gene ID" value="ENSEBUG00000009409.1"/>
</dbReference>
<dbReference type="AlphaFoldDB" id="A0A8C4QG04"/>
<name>A0A8C4QG04_EPTBU</name>
<dbReference type="Pfam" id="PF25294">
    <property type="entry name" value="RENR_N"/>
    <property type="match status" value="1"/>
</dbReference>
<evidence type="ECO:0000313" key="2">
    <source>
        <dbReference type="Ensembl" id="ENSEBUP00000014918.1"/>
    </source>
</evidence>
<dbReference type="Proteomes" id="UP000694388">
    <property type="component" value="Unplaced"/>
</dbReference>
<evidence type="ECO:0000313" key="3">
    <source>
        <dbReference type="Proteomes" id="UP000694388"/>
    </source>
</evidence>
<reference evidence="2" key="1">
    <citation type="submission" date="2025-08" db="UniProtKB">
        <authorList>
            <consortium name="Ensembl"/>
        </authorList>
    </citation>
    <scope>IDENTIFICATION</scope>
</reference>
<proteinExistence type="predicted"/>